<comment type="caution">
    <text evidence="2">The sequence shown here is derived from an EMBL/GenBank/DDBJ whole genome shotgun (WGS) entry which is preliminary data.</text>
</comment>
<sequence>MPVDEQFPSPCRRIEDDTGSSEGQVEISPATDEAGSVLGQDSMKFTVPPSCTWIRPSASVDVEM</sequence>
<evidence type="ECO:0000313" key="3">
    <source>
        <dbReference type="Proteomes" id="UP001071478"/>
    </source>
</evidence>
<name>A0A9Q4C922_9CORY</name>
<organism evidence="2 3">
    <name type="scientific">Corynebacterium pygosceleis</name>
    <dbReference type="NCBI Taxonomy" id="2800406"/>
    <lineage>
        <taxon>Bacteria</taxon>
        <taxon>Bacillati</taxon>
        <taxon>Actinomycetota</taxon>
        <taxon>Actinomycetes</taxon>
        <taxon>Mycobacteriales</taxon>
        <taxon>Corynebacteriaceae</taxon>
        <taxon>Corynebacterium</taxon>
    </lineage>
</organism>
<dbReference type="RefSeq" id="WP_248086110.1">
    <property type="nucleotide sequence ID" value="NZ_JALNJA010000003.1"/>
</dbReference>
<accession>A0A9Q4C922</accession>
<evidence type="ECO:0000313" key="2">
    <source>
        <dbReference type="EMBL" id="MCX7468669.1"/>
    </source>
</evidence>
<proteinExistence type="predicted"/>
<dbReference type="Proteomes" id="UP001071478">
    <property type="component" value="Unassembled WGS sequence"/>
</dbReference>
<dbReference type="EMBL" id="JAPMKU010000003">
    <property type="protein sequence ID" value="MCX7468669.1"/>
    <property type="molecule type" value="Genomic_DNA"/>
</dbReference>
<protein>
    <submittedName>
        <fullName evidence="2">Uncharacterized protein</fullName>
    </submittedName>
</protein>
<evidence type="ECO:0000256" key="1">
    <source>
        <dbReference type="SAM" id="MobiDB-lite"/>
    </source>
</evidence>
<feature type="region of interest" description="Disordered" evidence="1">
    <location>
        <begin position="1"/>
        <end position="37"/>
    </location>
</feature>
<reference evidence="2" key="1">
    <citation type="submission" date="2022-11" db="EMBL/GenBank/DDBJ databases">
        <title>Corynebacterium sp. isolated from Penguins.</title>
        <authorList>
            <person name="Sedlar K."/>
            <person name="Svec P."/>
        </authorList>
    </citation>
    <scope>NUCLEOTIDE SEQUENCE</scope>
    <source>
        <strain evidence="2">P7374</strain>
    </source>
</reference>
<gene>
    <name evidence="2" type="ORF">OS129_07250</name>
</gene>
<dbReference type="AlphaFoldDB" id="A0A9Q4C922"/>